<dbReference type="CDD" id="cd03801">
    <property type="entry name" value="GT4_PimA-like"/>
    <property type="match status" value="1"/>
</dbReference>
<accession>A0A1X7ACG4</accession>
<dbReference type="PANTHER" id="PTHR46401">
    <property type="entry name" value="GLYCOSYLTRANSFERASE WBBK-RELATED"/>
    <property type="match status" value="1"/>
</dbReference>
<dbReference type="Pfam" id="PF00534">
    <property type="entry name" value="Glycos_transf_1"/>
    <property type="match status" value="1"/>
</dbReference>
<dbReference type="EC" id="2.4.1.301" evidence="4"/>
<dbReference type="Proteomes" id="UP000193570">
    <property type="component" value="Unassembled WGS sequence"/>
</dbReference>
<keyword evidence="5" id="KW-1185">Reference proteome</keyword>
<keyword evidence="4" id="KW-0328">Glycosyltransferase</keyword>
<gene>
    <name evidence="4" type="primary">kanE_2</name>
    <name evidence="4" type="ORF">ROJ8625_04017</name>
</gene>
<dbReference type="EMBL" id="FWFK01000010">
    <property type="protein sequence ID" value="SLN74157.1"/>
    <property type="molecule type" value="Genomic_DNA"/>
</dbReference>
<dbReference type="InterPro" id="IPR028098">
    <property type="entry name" value="Glyco_trans_4-like_N"/>
</dbReference>
<reference evidence="4 5" key="1">
    <citation type="submission" date="2017-03" db="EMBL/GenBank/DDBJ databases">
        <authorList>
            <person name="Afonso C.L."/>
            <person name="Miller P.J."/>
            <person name="Scott M.A."/>
            <person name="Spackman E."/>
            <person name="Goraichik I."/>
            <person name="Dimitrov K.M."/>
            <person name="Suarez D.L."/>
            <person name="Swayne D.E."/>
        </authorList>
    </citation>
    <scope>NUCLEOTIDE SEQUENCE [LARGE SCALE GENOMIC DNA]</scope>
    <source>
        <strain evidence="4 5">CECT 8625</strain>
    </source>
</reference>
<dbReference type="SUPFAM" id="SSF53756">
    <property type="entry name" value="UDP-Glycosyltransferase/glycogen phosphorylase"/>
    <property type="match status" value="1"/>
</dbReference>
<dbReference type="Pfam" id="PF13439">
    <property type="entry name" value="Glyco_transf_4"/>
    <property type="match status" value="1"/>
</dbReference>
<evidence type="ECO:0000259" key="2">
    <source>
        <dbReference type="Pfam" id="PF00534"/>
    </source>
</evidence>
<evidence type="ECO:0000256" key="1">
    <source>
        <dbReference type="ARBA" id="ARBA00022679"/>
    </source>
</evidence>
<evidence type="ECO:0000259" key="3">
    <source>
        <dbReference type="Pfam" id="PF13439"/>
    </source>
</evidence>
<dbReference type="Gene3D" id="3.40.50.2000">
    <property type="entry name" value="Glycogen Phosphorylase B"/>
    <property type="match status" value="2"/>
</dbReference>
<protein>
    <submittedName>
        <fullName evidence="4">Alpha-D-kanosaminyltransferase</fullName>
        <ecNumber evidence="4">2.4.1.301</ecNumber>
    </submittedName>
</protein>
<keyword evidence="1 4" id="KW-0808">Transferase</keyword>
<dbReference type="GO" id="GO:0009103">
    <property type="term" value="P:lipopolysaccharide biosynthetic process"/>
    <property type="evidence" value="ECO:0007669"/>
    <property type="project" value="TreeGrafter"/>
</dbReference>
<dbReference type="GO" id="GO:0016757">
    <property type="term" value="F:glycosyltransferase activity"/>
    <property type="evidence" value="ECO:0007669"/>
    <property type="project" value="UniProtKB-KW"/>
</dbReference>
<feature type="domain" description="Glycosyl transferase family 1" evidence="2">
    <location>
        <begin position="178"/>
        <end position="336"/>
    </location>
</feature>
<sequence length="362" mass="37544">MRQPLTGKPTTTMTRPRRAALAVPGDITTLTGGYIYDRRLLDGLRSAGRDVALIELGAGFPDPSAAEIADAAARLAALPADCPVLVDGLALGALPVHALDGMAAPLVAMVHHPLAHEGGLPEARRAHLFETERAILERASAVVVTSPHTADLLAADYGVPAAAITVARPGTDRPAGVGAPADPPLILSVGIRVRRKGHDVLLRALSRLTDLDWQAVIAGGVHDADHAAELDRLKAASGLDDRVTFAGRVDRDTLDSFYARASIFALATRYEGYGIVFDEAMAYGLPIVSCDTGAVPGTVPGDAGVLVPVEDVDAVADALRRLLTDPAHRKTLADGAARAGAALPAWDDTAATVAAVLDRVTP</sequence>
<evidence type="ECO:0000313" key="5">
    <source>
        <dbReference type="Proteomes" id="UP000193570"/>
    </source>
</evidence>
<dbReference type="InterPro" id="IPR001296">
    <property type="entry name" value="Glyco_trans_1"/>
</dbReference>
<name>A0A1X7ACG4_9RHOB</name>
<organism evidence="4 5">
    <name type="scientific">Roseivivax jejudonensis</name>
    <dbReference type="NCBI Taxonomy" id="1529041"/>
    <lineage>
        <taxon>Bacteria</taxon>
        <taxon>Pseudomonadati</taxon>
        <taxon>Pseudomonadota</taxon>
        <taxon>Alphaproteobacteria</taxon>
        <taxon>Rhodobacterales</taxon>
        <taxon>Roseobacteraceae</taxon>
        <taxon>Roseivivax</taxon>
    </lineage>
</organism>
<dbReference type="AlphaFoldDB" id="A0A1X7ACG4"/>
<feature type="domain" description="Glycosyltransferase subfamily 4-like N-terminal" evidence="3">
    <location>
        <begin position="92"/>
        <end position="172"/>
    </location>
</feature>
<proteinExistence type="predicted"/>
<evidence type="ECO:0000313" key="4">
    <source>
        <dbReference type="EMBL" id="SLN74157.1"/>
    </source>
</evidence>
<dbReference type="PANTHER" id="PTHR46401:SF2">
    <property type="entry name" value="GLYCOSYLTRANSFERASE WBBK-RELATED"/>
    <property type="match status" value="1"/>
</dbReference>